<evidence type="ECO:0000256" key="1">
    <source>
        <dbReference type="SAM" id="MobiDB-lite"/>
    </source>
</evidence>
<comment type="caution">
    <text evidence="2">The sequence shown here is derived from an EMBL/GenBank/DDBJ whole genome shotgun (WGS) entry which is preliminary data.</text>
</comment>
<reference evidence="2" key="1">
    <citation type="journal article" date="2018" name="DNA Res.">
        <title>Multiple hybrid de novo genome assembly of finger millet, an orphan allotetraploid crop.</title>
        <authorList>
            <person name="Hatakeyama M."/>
            <person name="Aluri S."/>
            <person name="Balachadran M.T."/>
            <person name="Sivarajan S.R."/>
            <person name="Patrignani A."/>
            <person name="Gruter S."/>
            <person name="Poveda L."/>
            <person name="Shimizu-Inatsugi R."/>
            <person name="Baeten J."/>
            <person name="Francoijs K.J."/>
            <person name="Nataraja K.N."/>
            <person name="Reddy Y.A.N."/>
            <person name="Phadnis S."/>
            <person name="Ravikumar R.L."/>
            <person name="Schlapbach R."/>
            <person name="Sreeman S.M."/>
            <person name="Shimizu K.K."/>
        </authorList>
    </citation>
    <scope>NUCLEOTIDE SEQUENCE</scope>
</reference>
<accession>A0AAV5DFQ8</accession>
<protein>
    <submittedName>
        <fullName evidence="2">Uncharacterized protein</fullName>
    </submittedName>
</protein>
<evidence type="ECO:0000313" key="3">
    <source>
        <dbReference type="Proteomes" id="UP001054889"/>
    </source>
</evidence>
<name>A0AAV5DFQ8_ELECO</name>
<gene>
    <name evidence="2" type="primary">ga26883</name>
    <name evidence="2" type="ORF">PR202_ga26883</name>
</gene>
<feature type="region of interest" description="Disordered" evidence="1">
    <location>
        <begin position="34"/>
        <end position="98"/>
    </location>
</feature>
<keyword evidence="3" id="KW-1185">Reference proteome</keyword>
<dbReference type="AlphaFoldDB" id="A0AAV5DFQ8"/>
<proteinExistence type="predicted"/>
<evidence type="ECO:0000313" key="2">
    <source>
        <dbReference type="EMBL" id="GJN08922.1"/>
    </source>
</evidence>
<organism evidence="2 3">
    <name type="scientific">Eleusine coracana subsp. coracana</name>
    <dbReference type="NCBI Taxonomy" id="191504"/>
    <lineage>
        <taxon>Eukaryota</taxon>
        <taxon>Viridiplantae</taxon>
        <taxon>Streptophyta</taxon>
        <taxon>Embryophyta</taxon>
        <taxon>Tracheophyta</taxon>
        <taxon>Spermatophyta</taxon>
        <taxon>Magnoliopsida</taxon>
        <taxon>Liliopsida</taxon>
        <taxon>Poales</taxon>
        <taxon>Poaceae</taxon>
        <taxon>PACMAD clade</taxon>
        <taxon>Chloridoideae</taxon>
        <taxon>Cynodonteae</taxon>
        <taxon>Eleusininae</taxon>
        <taxon>Eleusine</taxon>
    </lineage>
</organism>
<feature type="compositionally biased region" description="Polar residues" evidence="1">
    <location>
        <begin position="49"/>
        <end position="60"/>
    </location>
</feature>
<sequence>MPPSAIPTPAWSWYPMISAKPLLVFPFFASASSSSPTLPSPPPEFTTLRYSSTSPEQATRSPLLRPAFRHHRTTHSRPSSFGGDDSASSARRPSPAASTHQMPFRISYLVALVQANPYWSMMHTNSYKYAYSGAGNYYSYANVYEVDDYMRRADVGRRIWDDSTPVNNTDSANVVPQGGETPHTAANSTTEECKLKIRSPEAVSF</sequence>
<reference evidence="2" key="2">
    <citation type="submission" date="2021-12" db="EMBL/GenBank/DDBJ databases">
        <title>Resequencing data analysis of finger millet.</title>
        <authorList>
            <person name="Hatakeyama M."/>
            <person name="Aluri S."/>
            <person name="Balachadran M.T."/>
            <person name="Sivarajan S.R."/>
            <person name="Poveda L."/>
            <person name="Shimizu-Inatsugi R."/>
            <person name="Schlapbach R."/>
            <person name="Sreeman S.M."/>
            <person name="Shimizu K.K."/>
        </authorList>
    </citation>
    <scope>NUCLEOTIDE SEQUENCE</scope>
</reference>
<dbReference type="EMBL" id="BQKI01000015">
    <property type="protein sequence ID" value="GJN08922.1"/>
    <property type="molecule type" value="Genomic_DNA"/>
</dbReference>
<feature type="compositionally biased region" description="Low complexity" evidence="1">
    <location>
        <begin position="79"/>
        <end position="98"/>
    </location>
</feature>
<dbReference type="Proteomes" id="UP001054889">
    <property type="component" value="Unassembled WGS sequence"/>
</dbReference>